<accession>A0A4Y2CB96</accession>
<dbReference type="Proteomes" id="UP000499080">
    <property type="component" value="Unassembled WGS sequence"/>
</dbReference>
<sequence length="92" mass="10271">MKLVPQSLNNSSCLSLLAAKRFKAAMKQSDYKSPSISKCTVTHTNTQAYVFMCLIPLHFQGFTWRGPLKSTPTLEKALLEFIRDGGRSTTKC</sequence>
<evidence type="ECO:0000313" key="2">
    <source>
        <dbReference type="Proteomes" id="UP000499080"/>
    </source>
</evidence>
<keyword evidence="2" id="KW-1185">Reference proteome</keyword>
<organism evidence="1 2">
    <name type="scientific">Araneus ventricosus</name>
    <name type="common">Orbweaver spider</name>
    <name type="synonym">Epeira ventricosa</name>
    <dbReference type="NCBI Taxonomy" id="182803"/>
    <lineage>
        <taxon>Eukaryota</taxon>
        <taxon>Metazoa</taxon>
        <taxon>Ecdysozoa</taxon>
        <taxon>Arthropoda</taxon>
        <taxon>Chelicerata</taxon>
        <taxon>Arachnida</taxon>
        <taxon>Araneae</taxon>
        <taxon>Araneomorphae</taxon>
        <taxon>Entelegynae</taxon>
        <taxon>Araneoidea</taxon>
        <taxon>Araneidae</taxon>
        <taxon>Araneus</taxon>
    </lineage>
</organism>
<protein>
    <submittedName>
        <fullName evidence="1">Uncharacterized protein</fullName>
    </submittedName>
</protein>
<name>A0A4Y2CB96_ARAVE</name>
<gene>
    <name evidence="1" type="ORF">AVEN_209302_1</name>
</gene>
<dbReference type="AlphaFoldDB" id="A0A4Y2CB96"/>
<reference evidence="1 2" key="1">
    <citation type="journal article" date="2019" name="Sci. Rep.">
        <title>Orb-weaving spider Araneus ventricosus genome elucidates the spidroin gene catalogue.</title>
        <authorList>
            <person name="Kono N."/>
            <person name="Nakamura H."/>
            <person name="Ohtoshi R."/>
            <person name="Moran D.A.P."/>
            <person name="Shinohara A."/>
            <person name="Yoshida Y."/>
            <person name="Fujiwara M."/>
            <person name="Mori M."/>
            <person name="Tomita M."/>
            <person name="Arakawa K."/>
        </authorList>
    </citation>
    <scope>NUCLEOTIDE SEQUENCE [LARGE SCALE GENOMIC DNA]</scope>
</reference>
<proteinExistence type="predicted"/>
<evidence type="ECO:0000313" key="1">
    <source>
        <dbReference type="EMBL" id="GBM01490.1"/>
    </source>
</evidence>
<dbReference type="EMBL" id="BGPR01000170">
    <property type="protein sequence ID" value="GBM01490.1"/>
    <property type="molecule type" value="Genomic_DNA"/>
</dbReference>
<comment type="caution">
    <text evidence="1">The sequence shown here is derived from an EMBL/GenBank/DDBJ whole genome shotgun (WGS) entry which is preliminary data.</text>
</comment>